<dbReference type="AlphaFoldDB" id="A0A0B7BLQ9"/>
<protein>
    <submittedName>
        <fullName evidence="1">Uncharacterized protein</fullName>
    </submittedName>
</protein>
<proteinExistence type="predicted"/>
<dbReference type="EMBL" id="HACG01046195">
    <property type="protein sequence ID" value="CEK93060.1"/>
    <property type="molecule type" value="Transcribed_RNA"/>
</dbReference>
<name>A0A0B7BLQ9_9EUPU</name>
<evidence type="ECO:0000313" key="1">
    <source>
        <dbReference type="EMBL" id="CEK93060.1"/>
    </source>
</evidence>
<organism evidence="1">
    <name type="scientific">Arion vulgaris</name>
    <dbReference type="NCBI Taxonomy" id="1028688"/>
    <lineage>
        <taxon>Eukaryota</taxon>
        <taxon>Metazoa</taxon>
        <taxon>Spiralia</taxon>
        <taxon>Lophotrochozoa</taxon>
        <taxon>Mollusca</taxon>
        <taxon>Gastropoda</taxon>
        <taxon>Heterobranchia</taxon>
        <taxon>Euthyneura</taxon>
        <taxon>Panpulmonata</taxon>
        <taxon>Eupulmonata</taxon>
        <taxon>Stylommatophora</taxon>
        <taxon>Helicina</taxon>
        <taxon>Arionoidea</taxon>
        <taxon>Arionidae</taxon>
        <taxon>Arion</taxon>
    </lineage>
</organism>
<sequence>HLLIESDPTSKLEINIMKIYIIFYSHNKQKCMTCLEVRVTTQTYHRFVYMEQCGSRRLLLLSCFVSSQRQDLRSLVVS</sequence>
<accession>A0A0B7BLQ9</accession>
<reference evidence="1" key="1">
    <citation type="submission" date="2014-12" db="EMBL/GenBank/DDBJ databases">
        <title>Insight into the proteome of Arion vulgaris.</title>
        <authorList>
            <person name="Aradska J."/>
            <person name="Bulat T."/>
            <person name="Smidak R."/>
            <person name="Sarate P."/>
            <person name="Gangsoo J."/>
            <person name="Sialana F."/>
            <person name="Bilban M."/>
            <person name="Lubec G."/>
        </authorList>
    </citation>
    <scope>NUCLEOTIDE SEQUENCE</scope>
    <source>
        <tissue evidence="1">Skin</tissue>
    </source>
</reference>
<gene>
    <name evidence="1" type="primary">ORF191810</name>
</gene>
<feature type="non-terminal residue" evidence="1">
    <location>
        <position position="1"/>
    </location>
</feature>